<dbReference type="RefSeq" id="WP_102797634.1">
    <property type="nucleotide sequence ID" value="NZ_BAAAEI010000024.1"/>
</dbReference>
<evidence type="ECO:0000313" key="2">
    <source>
        <dbReference type="Proteomes" id="UP001501757"/>
    </source>
</evidence>
<dbReference type="SUPFAM" id="SSF55021">
    <property type="entry name" value="ACT-like"/>
    <property type="match status" value="1"/>
</dbReference>
<accession>A0ABN0XSN8</accession>
<reference evidence="1 2" key="1">
    <citation type="journal article" date="2019" name="Int. J. Syst. Evol. Microbiol.">
        <title>The Global Catalogue of Microorganisms (GCM) 10K type strain sequencing project: providing services to taxonomists for standard genome sequencing and annotation.</title>
        <authorList>
            <consortium name="The Broad Institute Genomics Platform"/>
            <consortium name="The Broad Institute Genome Sequencing Center for Infectious Disease"/>
            <person name="Wu L."/>
            <person name="Ma J."/>
        </authorList>
    </citation>
    <scope>NUCLEOTIDE SEQUENCE [LARGE SCALE GENOMIC DNA]</scope>
    <source>
        <strain evidence="1 2">JCM 13378</strain>
    </source>
</reference>
<organism evidence="1 2">
    <name type="scientific">Bowmanella denitrificans</name>
    <dbReference type="NCBI Taxonomy" id="366582"/>
    <lineage>
        <taxon>Bacteria</taxon>
        <taxon>Pseudomonadati</taxon>
        <taxon>Pseudomonadota</taxon>
        <taxon>Gammaproteobacteria</taxon>
        <taxon>Alteromonadales</taxon>
        <taxon>Alteromonadaceae</taxon>
        <taxon>Bowmanella</taxon>
    </lineage>
</organism>
<dbReference type="EMBL" id="BAAAEI010000024">
    <property type="protein sequence ID" value="GAA0371509.1"/>
    <property type="molecule type" value="Genomic_DNA"/>
</dbReference>
<proteinExistence type="predicted"/>
<dbReference type="Pfam" id="PF13710">
    <property type="entry name" value="ACT_5"/>
    <property type="match status" value="1"/>
</dbReference>
<name>A0ABN0XSN8_9ALTE</name>
<protein>
    <recommendedName>
        <fullName evidence="3">Acetolactate synthase</fullName>
    </recommendedName>
</protein>
<sequence>MNYQLEMLLSDQPAVLERVLQTTRYRGFRINQLNMQPAPEQLASRKLKVSMQVSGKQPITILTSQLHKLYDLASLECRTALSPSIERQSTLTQALPRTA</sequence>
<evidence type="ECO:0008006" key="3">
    <source>
        <dbReference type="Google" id="ProtNLM"/>
    </source>
</evidence>
<evidence type="ECO:0000313" key="1">
    <source>
        <dbReference type="EMBL" id="GAA0371509.1"/>
    </source>
</evidence>
<dbReference type="Proteomes" id="UP001501757">
    <property type="component" value="Unassembled WGS sequence"/>
</dbReference>
<dbReference type="InterPro" id="IPR045865">
    <property type="entry name" value="ACT-like_dom_sf"/>
</dbReference>
<comment type="caution">
    <text evidence="1">The sequence shown here is derived from an EMBL/GenBank/DDBJ whole genome shotgun (WGS) entry which is preliminary data.</text>
</comment>
<keyword evidence="2" id="KW-1185">Reference proteome</keyword>
<gene>
    <name evidence="1" type="ORF">GCM10009092_39800</name>
</gene>
<dbReference type="Gene3D" id="3.30.70.260">
    <property type="match status" value="1"/>
</dbReference>
<dbReference type="NCBIfam" id="NF008362">
    <property type="entry name" value="PRK11152.1"/>
    <property type="match status" value="1"/>
</dbReference>